<dbReference type="GO" id="GO:0052621">
    <property type="term" value="F:diguanylate cyclase activity"/>
    <property type="evidence" value="ECO:0007669"/>
    <property type="project" value="UniProtKB-EC"/>
</dbReference>
<dbReference type="SUPFAM" id="SSF55785">
    <property type="entry name" value="PYP-like sensor domain (PAS domain)"/>
    <property type="match status" value="1"/>
</dbReference>
<dbReference type="SMART" id="SM00267">
    <property type="entry name" value="GGDEF"/>
    <property type="match status" value="1"/>
</dbReference>
<dbReference type="STRING" id="757424.Hsero_1014"/>
<evidence type="ECO:0000259" key="3">
    <source>
        <dbReference type="PROSITE" id="PS50887"/>
    </source>
</evidence>
<dbReference type="GO" id="GO:0043709">
    <property type="term" value="P:cell adhesion involved in single-species biofilm formation"/>
    <property type="evidence" value="ECO:0007669"/>
    <property type="project" value="TreeGrafter"/>
</dbReference>
<dbReference type="CDD" id="cd01949">
    <property type="entry name" value="GGDEF"/>
    <property type="match status" value="1"/>
</dbReference>
<dbReference type="EMBL" id="CP002039">
    <property type="protein sequence ID" value="ADJ62531.1"/>
    <property type="molecule type" value="Genomic_DNA"/>
</dbReference>
<dbReference type="Pfam" id="PF00990">
    <property type="entry name" value="GGDEF"/>
    <property type="match status" value="1"/>
</dbReference>
<evidence type="ECO:0000313" key="4">
    <source>
        <dbReference type="EMBL" id="ADJ62531.1"/>
    </source>
</evidence>
<comment type="catalytic activity">
    <reaction evidence="2">
        <text>2 GTP = 3',3'-c-di-GMP + 2 diphosphate</text>
        <dbReference type="Rhea" id="RHEA:24898"/>
        <dbReference type="ChEBI" id="CHEBI:33019"/>
        <dbReference type="ChEBI" id="CHEBI:37565"/>
        <dbReference type="ChEBI" id="CHEBI:58805"/>
        <dbReference type="EC" id="2.7.7.65"/>
    </reaction>
</comment>
<feature type="domain" description="GGDEF" evidence="3">
    <location>
        <begin position="193"/>
        <end position="322"/>
    </location>
</feature>
<dbReference type="InterPro" id="IPR029787">
    <property type="entry name" value="Nucleotide_cyclase"/>
</dbReference>
<dbReference type="InterPro" id="IPR043128">
    <property type="entry name" value="Rev_trsase/Diguanyl_cyclase"/>
</dbReference>
<dbReference type="HOGENOM" id="CLU_000445_11_4_4"/>
<sequence>MKRDLEERHRQSQAEKSVGRQFPRLLRATLDSLDSQIALIDRAGVIHYVNKTWCEFGIENGIPAGYSWIGVNYLVVCRSAGDRGDGDGREVYEGIRSVVESGAPFFQYEYPCHSPNEQRWFMMRIAPVLGAEDFFVISHVVITGRKLAEQRVERLNEKLALLAVTDKLTGLANRMKLDEVLDNEINRADRYGKNLSLILLDIDHFKEVNDNFGHSTGDAVLVRIAEILRANVRSSDLAGRWGGEEFLLILPECDMEDAARMAEKLRLLIENYNFVPVGRRTCSFGVAAYQAGHDRTTLLTLADLALYRAKNTGRNRVEIAANLESAVSHRDCNI</sequence>
<dbReference type="GO" id="GO:1902201">
    <property type="term" value="P:negative regulation of bacterial-type flagellum-dependent cell motility"/>
    <property type="evidence" value="ECO:0007669"/>
    <property type="project" value="TreeGrafter"/>
</dbReference>
<keyword evidence="4" id="KW-0472">Membrane</keyword>
<dbReference type="eggNOG" id="COG3706">
    <property type="taxonomic scope" value="Bacteria"/>
</dbReference>
<proteinExistence type="predicted"/>
<dbReference type="Gene3D" id="3.30.70.270">
    <property type="match status" value="1"/>
</dbReference>
<evidence type="ECO:0000313" key="5">
    <source>
        <dbReference type="Proteomes" id="UP000000329"/>
    </source>
</evidence>
<name>D8J0X6_HERSS</name>
<keyword evidence="5" id="KW-1185">Reference proteome</keyword>
<protein>
    <recommendedName>
        <fullName evidence="1">diguanylate cyclase</fullName>
        <ecNumber evidence="1">2.7.7.65</ecNumber>
    </recommendedName>
</protein>
<dbReference type="InterPro" id="IPR050469">
    <property type="entry name" value="Diguanylate_Cyclase"/>
</dbReference>
<dbReference type="PANTHER" id="PTHR45138:SF9">
    <property type="entry name" value="DIGUANYLATE CYCLASE DGCM-RELATED"/>
    <property type="match status" value="1"/>
</dbReference>
<dbReference type="GO" id="GO:0005886">
    <property type="term" value="C:plasma membrane"/>
    <property type="evidence" value="ECO:0007669"/>
    <property type="project" value="TreeGrafter"/>
</dbReference>
<gene>
    <name evidence="4" type="ordered locus">Hsero_1014</name>
</gene>
<dbReference type="EC" id="2.7.7.65" evidence="1"/>
<dbReference type="PROSITE" id="PS50887">
    <property type="entry name" value="GGDEF"/>
    <property type="match status" value="1"/>
</dbReference>
<dbReference type="GeneID" id="29392741"/>
<dbReference type="Proteomes" id="UP000000329">
    <property type="component" value="Chromosome"/>
</dbReference>
<dbReference type="AlphaFoldDB" id="D8J0X6"/>
<dbReference type="OrthoDB" id="9813903at2"/>
<evidence type="ECO:0000256" key="1">
    <source>
        <dbReference type="ARBA" id="ARBA00012528"/>
    </source>
</evidence>
<dbReference type="Gene3D" id="3.30.450.20">
    <property type="entry name" value="PAS domain"/>
    <property type="match status" value="1"/>
</dbReference>
<accession>D8J0X6</accession>
<dbReference type="SUPFAM" id="SSF55073">
    <property type="entry name" value="Nucleotide cyclase"/>
    <property type="match status" value="1"/>
</dbReference>
<dbReference type="NCBIfam" id="TIGR00254">
    <property type="entry name" value="GGDEF"/>
    <property type="match status" value="1"/>
</dbReference>
<dbReference type="InterPro" id="IPR035965">
    <property type="entry name" value="PAS-like_dom_sf"/>
</dbReference>
<organism evidence="4 5">
    <name type="scientific">Herbaspirillum seropedicae (strain SmR1)</name>
    <dbReference type="NCBI Taxonomy" id="757424"/>
    <lineage>
        <taxon>Bacteria</taxon>
        <taxon>Pseudomonadati</taxon>
        <taxon>Pseudomonadota</taxon>
        <taxon>Betaproteobacteria</taxon>
        <taxon>Burkholderiales</taxon>
        <taxon>Oxalobacteraceae</taxon>
        <taxon>Herbaspirillum</taxon>
    </lineage>
</organism>
<dbReference type="RefSeq" id="WP_013233044.1">
    <property type="nucleotide sequence ID" value="NC_014323.1"/>
</dbReference>
<evidence type="ECO:0000256" key="2">
    <source>
        <dbReference type="ARBA" id="ARBA00034247"/>
    </source>
</evidence>
<reference evidence="4 5" key="1">
    <citation type="submission" date="2010-04" db="EMBL/GenBank/DDBJ databases">
        <title>The genome of Herbaspirillum seropedicae SmR1, an endophytic, nitrogen-fixing, plant-growth promoting beta-Proteobacteria.</title>
        <authorList>
            <person name="Pedrosa F.O."/>
            <person name="Monteiro R.A."/>
            <person name="Wassem R."/>
            <person name="Cruz L.M."/>
            <person name="Ayub R.A."/>
            <person name="Colauto N.B."/>
            <person name="Fernandez M.A."/>
            <person name="Fungaro M.H.P."/>
            <person name="Grisard E.C."/>
            <person name="Hungria M."/>
            <person name="Madeira H.M.F."/>
            <person name="Nodari R.O."/>
            <person name="Osaku C.A."/>
            <person name="Petzl-Erler M.L."/>
            <person name="Terenzi H."/>
            <person name="Vieira L.G.E."/>
            <person name="Almeida M.I.M."/>
            <person name="Alves L.R."/>
            <person name="Arantes O.M.N."/>
            <person name="Balsanelli E."/>
            <person name="Barcellos F.G."/>
            <person name="Baura V.A."/>
            <person name="Binde D.R."/>
            <person name="Campo R.J."/>
            <person name="Chubatsu L.S."/>
            <person name="Chueire L.M.O."/>
            <person name="Ciferri R.R."/>
            <person name="Correa L.C."/>
            <person name="da Conceicao Silva J.L."/>
            <person name="Dabul A.N.G."/>
            <person name="Dambros B.P."/>
            <person name="Faoro H."/>
            <person name="Favetti A."/>
            <person name="Friedermann G."/>
            <person name="Furlaneto M.C."/>
            <person name="Gasques L.S."/>
            <person name="Gimenes C.C.T."/>
            <person name="Gioppo N.M.R."/>
            <person name="Glienke-Blanco C."/>
            <person name="Godoy L.P."/>
            <person name="Guerra M.P."/>
            <person name="Karp S."/>
            <person name="Kava-Cordeiro V."/>
            <person name="Margarido V.P."/>
            <person name="Mathioni S.M."/>
            <person name="Menck-Soares M.A."/>
            <person name="Murace N.K."/>
            <person name="Nicolas M.F."/>
            <person name="Oliveira C.E.C."/>
            <person name="Pagnan N.A.B."/>
            <person name="Pamphile J.A."/>
            <person name="Patussi E.V."/>
            <person name="Pereira L.F.P."/>
            <person name="Pereira-Ferrari L."/>
            <person name="Pinto F.G.S."/>
            <person name="Precoma C."/>
            <person name="Prioli A.J."/>
            <person name="Prioli S.M.A.P."/>
            <person name="Raittz R.T."/>
            <person name="Ramos H.J.O."/>
            <person name="Ribeiro E.M.S.F."/>
            <person name="Rigo L.U."/>
            <person name="Rocha C.L.M.S.C."/>
            <person name="Rocha S.N."/>
            <person name="Santos K."/>
            <person name="Satori D."/>
            <person name="Silva A.G."/>
            <person name="Simao R.C.G."/>
            <person name="Soares M.A.M."/>
            <person name="Souza E.M."/>
            <person name="Steffens M.B.R."/>
            <person name="Steindel M."/>
            <person name="Tadra-Sfeir M.Z."/>
            <person name="Takahashi E.K."/>
            <person name="Torres R.A."/>
            <person name="Valle J.S."/>
            <person name="Vernal J.I."/>
            <person name="Vilas-Boas L.A."/>
            <person name="Watanabe M.A.E."/>
            <person name="Weiss V.A."/>
            <person name="Yates M.A."/>
            <person name="Souza E.M."/>
        </authorList>
    </citation>
    <scope>NUCLEOTIDE SEQUENCE [LARGE SCALE GENOMIC DNA]</scope>
    <source>
        <strain evidence="4 5">SmR1</strain>
    </source>
</reference>
<dbReference type="KEGG" id="hse:Hsero_1014"/>
<dbReference type="InterPro" id="IPR000160">
    <property type="entry name" value="GGDEF_dom"/>
</dbReference>
<dbReference type="FunFam" id="3.30.70.270:FF:000001">
    <property type="entry name" value="Diguanylate cyclase domain protein"/>
    <property type="match status" value="1"/>
</dbReference>
<dbReference type="PANTHER" id="PTHR45138">
    <property type="entry name" value="REGULATORY COMPONENTS OF SENSORY TRANSDUCTION SYSTEM"/>
    <property type="match status" value="1"/>
</dbReference>
<keyword evidence="4" id="KW-0812">Transmembrane</keyword>